<reference evidence="2 3" key="1">
    <citation type="journal article" date="2019" name="Nat. Ecol. Evol.">
        <title>Megaphylogeny resolves global patterns of mushroom evolution.</title>
        <authorList>
            <person name="Varga T."/>
            <person name="Krizsan K."/>
            <person name="Foldi C."/>
            <person name="Dima B."/>
            <person name="Sanchez-Garcia M."/>
            <person name="Sanchez-Ramirez S."/>
            <person name="Szollosi G.J."/>
            <person name="Szarkandi J.G."/>
            <person name="Papp V."/>
            <person name="Albert L."/>
            <person name="Andreopoulos W."/>
            <person name="Angelini C."/>
            <person name="Antonin V."/>
            <person name="Barry K.W."/>
            <person name="Bougher N.L."/>
            <person name="Buchanan P."/>
            <person name="Buyck B."/>
            <person name="Bense V."/>
            <person name="Catcheside P."/>
            <person name="Chovatia M."/>
            <person name="Cooper J."/>
            <person name="Damon W."/>
            <person name="Desjardin D."/>
            <person name="Finy P."/>
            <person name="Geml J."/>
            <person name="Haridas S."/>
            <person name="Hughes K."/>
            <person name="Justo A."/>
            <person name="Karasinski D."/>
            <person name="Kautmanova I."/>
            <person name="Kiss B."/>
            <person name="Kocsube S."/>
            <person name="Kotiranta H."/>
            <person name="LaButti K.M."/>
            <person name="Lechner B.E."/>
            <person name="Liimatainen K."/>
            <person name="Lipzen A."/>
            <person name="Lukacs Z."/>
            <person name="Mihaltcheva S."/>
            <person name="Morgado L.N."/>
            <person name="Niskanen T."/>
            <person name="Noordeloos M.E."/>
            <person name="Ohm R.A."/>
            <person name="Ortiz-Santana B."/>
            <person name="Ovrebo C."/>
            <person name="Racz N."/>
            <person name="Riley R."/>
            <person name="Savchenko A."/>
            <person name="Shiryaev A."/>
            <person name="Soop K."/>
            <person name="Spirin V."/>
            <person name="Szebenyi C."/>
            <person name="Tomsovsky M."/>
            <person name="Tulloss R.E."/>
            <person name="Uehling J."/>
            <person name="Grigoriev I.V."/>
            <person name="Vagvolgyi C."/>
            <person name="Papp T."/>
            <person name="Martin F.M."/>
            <person name="Miettinen O."/>
            <person name="Hibbett D.S."/>
            <person name="Nagy L.G."/>
        </authorList>
    </citation>
    <scope>NUCLEOTIDE SEQUENCE [LARGE SCALE GENOMIC DNA]</scope>
    <source>
        <strain evidence="2 3">CBS 309.79</strain>
    </source>
</reference>
<feature type="transmembrane region" description="Helical" evidence="1">
    <location>
        <begin position="20"/>
        <end position="38"/>
    </location>
</feature>
<dbReference type="AlphaFoldDB" id="A0A5C3QF29"/>
<dbReference type="Pfam" id="PF06522">
    <property type="entry name" value="B12D"/>
    <property type="match status" value="1"/>
</dbReference>
<dbReference type="Proteomes" id="UP000305067">
    <property type="component" value="Unassembled WGS sequence"/>
</dbReference>
<evidence type="ECO:0000256" key="1">
    <source>
        <dbReference type="SAM" id="Phobius"/>
    </source>
</evidence>
<name>A0A5C3QF29_9AGAR</name>
<keyword evidence="1" id="KW-0472">Membrane</keyword>
<keyword evidence="1" id="KW-1133">Transmembrane helix</keyword>
<dbReference type="OrthoDB" id="5511684at2759"/>
<dbReference type="PANTHER" id="PTHR14256">
    <property type="entry name" value="NADH-UBIQUINONE OXIDOREDUCTASE MLRQ SUBUNIT"/>
    <property type="match status" value="1"/>
</dbReference>
<evidence type="ECO:0008006" key="4">
    <source>
        <dbReference type="Google" id="ProtNLM"/>
    </source>
</evidence>
<evidence type="ECO:0000313" key="3">
    <source>
        <dbReference type="Proteomes" id="UP000305067"/>
    </source>
</evidence>
<keyword evidence="1" id="KW-0812">Transmembrane</keyword>
<sequence length="83" mass="9504">MSFANKFRNGFKHWFAVEATPIYIIMAGVVGGAGWYLVRLAKGPTVVWTKNNPTPWNDIKQDEATKIINMNTNLNKSWSRDKF</sequence>
<accession>A0A5C3QF29</accession>
<dbReference type="InterPro" id="IPR010530">
    <property type="entry name" value="B12D"/>
</dbReference>
<protein>
    <recommendedName>
        <fullName evidence="4">NADH-ubiquinone reductase complex 1 MLRQ subunit-domain-containing protein</fullName>
    </recommendedName>
</protein>
<evidence type="ECO:0000313" key="2">
    <source>
        <dbReference type="EMBL" id="TFL00656.1"/>
    </source>
</evidence>
<gene>
    <name evidence="2" type="ORF">BDV98DRAFT_593977</name>
</gene>
<keyword evidence="3" id="KW-1185">Reference proteome</keyword>
<dbReference type="PANTHER" id="PTHR14256:SF1">
    <property type="entry name" value="GEO09626P1"/>
    <property type="match status" value="1"/>
</dbReference>
<proteinExistence type="predicted"/>
<organism evidence="2 3">
    <name type="scientific">Pterulicium gracile</name>
    <dbReference type="NCBI Taxonomy" id="1884261"/>
    <lineage>
        <taxon>Eukaryota</taxon>
        <taxon>Fungi</taxon>
        <taxon>Dikarya</taxon>
        <taxon>Basidiomycota</taxon>
        <taxon>Agaricomycotina</taxon>
        <taxon>Agaricomycetes</taxon>
        <taxon>Agaricomycetidae</taxon>
        <taxon>Agaricales</taxon>
        <taxon>Pleurotineae</taxon>
        <taxon>Pterulaceae</taxon>
        <taxon>Pterulicium</taxon>
    </lineage>
</organism>
<dbReference type="STRING" id="1884261.A0A5C3QF29"/>
<dbReference type="EMBL" id="ML178828">
    <property type="protein sequence ID" value="TFL00656.1"/>
    <property type="molecule type" value="Genomic_DNA"/>
</dbReference>